<dbReference type="PANTHER" id="PTHR11228:SF7">
    <property type="entry name" value="PQQA PEPTIDE CYCLASE"/>
    <property type="match status" value="1"/>
</dbReference>
<dbReference type="InterPro" id="IPR058240">
    <property type="entry name" value="rSAM_sf"/>
</dbReference>
<dbReference type="GO" id="GO:0003824">
    <property type="term" value="F:catalytic activity"/>
    <property type="evidence" value="ECO:0007669"/>
    <property type="project" value="InterPro"/>
</dbReference>
<organism evidence="6 7">
    <name type="scientific">Neomesorhizobium albiziae</name>
    <dbReference type="NCBI Taxonomy" id="335020"/>
    <lineage>
        <taxon>Bacteria</taxon>
        <taxon>Pseudomonadati</taxon>
        <taxon>Pseudomonadota</taxon>
        <taxon>Alphaproteobacteria</taxon>
        <taxon>Hyphomicrobiales</taxon>
        <taxon>Phyllobacteriaceae</taxon>
        <taxon>Neomesorhizobium</taxon>
    </lineage>
</organism>
<dbReference type="InterPro" id="IPR024032">
    <property type="entry name" value="rSAM_paired_HxsC"/>
</dbReference>
<dbReference type="EMBL" id="FOSL01000038">
    <property type="protein sequence ID" value="SFL13416.1"/>
    <property type="molecule type" value="Genomic_DNA"/>
</dbReference>
<evidence type="ECO:0000256" key="1">
    <source>
        <dbReference type="ARBA" id="ARBA00001966"/>
    </source>
</evidence>
<keyword evidence="2" id="KW-0949">S-adenosyl-L-methionine</keyword>
<dbReference type="PANTHER" id="PTHR11228">
    <property type="entry name" value="RADICAL SAM DOMAIN PROTEIN"/>
    <property type="match status" value="1"/>
</dbReference>
<comment type="cofactor">
    <cofactor evidence="1">
        <name>[4Fe-4S] cluster</name>
        <dbReference type="ChEBI" id="CHEBI:49883"/>
    </cofactor>
</comment>
<dbReference type="SUPFAM" id="SSF102114">
    <property type="entry name" value="Radical SAM enzymes"/>
    <property type="match status" value="1"/>
</dbReference>
<keyword evidence="4" id="KW-0408">Iron</keyword>
<keyword evidence="3" id="KW-0479">Metal-binding</keyword>
<dbReference type="NCBIfam" id="TIGR03977">
    <property type="entry name" value="rSAM_pair_HxsC"/>
    <property type="match status" value="1"/>
</dbReference>
<dbReference type="AlphaFoldDB" id="A0A1I4F9F0"/>
<dbReference type="SFLD" id="SFLDS00029">
    <property type="entry name" value="Radical_SAM"/>
    <property type="match status" value="1"/>
</dbReference>
<accession>A0A1I4F9F0</accession>
<proteinExistence type="predicted"/>
<dbReference type="SFLD" id="SFLDG01103">
    <property type="entry name" value="Uncharacterised_Radical_SAM_Su"/>
    <property type="match status" value="1"/>
</dbReference>
<evidence type="ECO:0000256" key="4">
    <source>
        <dbReference type="ARBA" id="ARBA00023004"/>
    </source>
</evidence>
<evidence type="ECO:0000313" key="6">
    <source>
        <dbReference type="EMBL" id="SFL13416.1"/>
    </source>
</evidence>
<protein>
    <submittedName>
        <fullName evidence="6">His-Xaa-Ser system radical SAM maturase HxsC</fullName>
    </submittedName>
</protein>
<dbReference type="GO" id="GO:0051536">
    <property type="term" value="F:iron-sulfur cluster binding"/>
    <property type="evidence" value="ECO:0007669"/>
    <property type="project" value="UniProtKB-KW"/>
</dbReference>
<keyword evidence="5" id="KW-0411">Iron-sulfur</keyword>
<evidence type="ECO:0000313" key="7">
    <source>
        <dbReference type="Proteomes" id="UP000323300"/>
    </source>
</evidence>
<dbReference type="GO" id="GO:0046872">
    <property type="term" value="F:metal ion binding"/>
    <property type="evidence" value="ECO:0007669"/>
    <property type="project" value="UniProtKB-KW"/>
</dbReference>
<dbReference type="InterPro" id="IPR013785">
    <property type="entry name" value="Aldolase_TIM"/>
</dbReference>
<name>A0A1I4F9F0_9HYPH</name>
<evidence type="ECO:0000256" key="3">
    <source>
        <dbReference type="ARBA" id="ARBA00022723"/>
    </source>
</evidence>
<evidence type="ECO:0000256" key="2">
    <source>
        <dbReference type="ARBA" id="ARBA00022691"/>
    </source>
</evidence>
<dbReference type="OrthoDB" id="4501241at2"/>
<sequence>MIPLRIKVDANADEPFVVRLRSFEGSVAGDIPIALDARDVVLERVSDAAEYRGEGGCIRVHGIDPSQIDGDVLLVNPHRGSADRLVRASSPHNTFLVTERCDQLCVMCSQPPKAHHVDLFAHFEAAALLAPEGATIGISGGEPTLYKEELLNFLVQTMGKRTDLRFHILTNGQHFDELDMPMMRSLERERIVWGVPLYCRSPEVHDEIVGKQGAHARLVETLGFLCRAGAQIELRTVLMKRNAPGLTALARFITSTLPFIQTWAIMQLESIGYARQNWQRLFHDSSAEFDGVGRALDLVRSRGIEAQLYNFPLCTVPASYRHLAPPTISDWKRAYLDECRDCTIKDGCGGFFEWHPKKHGYAKLGAQS</sequence>
<gene>
    <name evidence="6" type="ORF">SAMN04488498_13810</name>
</gene>
<dbReference type="Gene3D" id="3.20.20.70">
    <property type="entry name" value="Aldolase class I"/>
    <property type="match status" value="1"/>
</dbReference>
<dbReference type="RefSeq" id="WP_149764015.1">
    <property type="nucleotide sequence ID" value="NZ_BSPE01000004.1"/>
</dbReference>
<dbReference type="InterPro" id="IPR007197">
    <property type="entry name" value="rSAM"/>
</dbReference>
<dbReference type="CDD" id="cd01335">
    <property type="entry name" value="Radical_SAM"/>
    <property type="match status" value="1"/>
</dbReference>
<keyword evidence="7" id="KW-1185">Reference proteome</keyword>
<dbReference type="InterPro" id="IPR050377">
    <property type="entry name" value="Radical_SAM_PqqE_MftC-like"/>
</dbReference>
<dbReference type="Proteomes" id="UP000323300">
    <property type="component" value="Unassembled WGS sequence"/>
</dbReference>
<reference evidence="6 7" key="1">
    <citation type="submission" date="2016-10" db="EMBL/GenBank/DDBJ databases">
        <authorList>
            <person name="Varghese N."/>
            <person name="Submissions S."/>
        </authorList>
    </citation>
    <scope>NUCLEOTIDE SEQUENCE [LARGE SCALE GENOMIC DNA]</scope>
    <source>
        <strain evidence="6 7">DSM 21822</strain>
    </source>
</reference>
<evidence type="ECO:0000256" key="5">
    <source>
        <dbReference type="ARBA" id="ARBA00023014"/>
    </source>
</evidence>